<accession>A0A645D8T4</accession>
<evidence type="ECO:0000313" key="1">
    <source>
        <dbReference type="EMBL" id="MPM85617.1"/>
    </source>
</evidence>
<gene>
    <name evidence="1" type="ORF">SDC9_132698</name>
</gene>
<proteinExistence type="predicted"/>
<protein>
    <submittedName>
        <fullName evidence="1">Uncharacterized protein</fullName>
    </submittedName>
</protein>
<comment type="caution">
    <text evidence="1">The sequence shown here is derived from an EMBL/GenBank/DDBJ whole genome shotgun (WGS) entry which is preliminary data.</text>
</comment>
<name>A0A645D8T4_9ZZZZ</name>
<sequence>MPFSAPLPVPTIIATGVAKPKAHGQDITNTETPKLTASSISLVTKYQMVRVNKDKTITIGTKTEETLSASKAKRALEEEASSTRLIILAKVVSFPTEDTLNRKKPF</sequence>
<reference evidence="1" key="1">
    <citation type="submission" date="2019-08" db="EMBL/GenBank/DDBJ databases">
        <authorList>
            <person name="Kucharzyk K."/>
            <person name="Murdoch R.W."/>
            <person name="Higgins S."/>
            <person name="Loffler F."/>
        </authorList>
    </citation>
    <scope>NUCLEOTIDE SEQUENCE</scope>
</reference>
<organism evidence="1">
    <name type="scientific">bioreactor metagenome</name>
    <dbReference type="NCBI Taxonomy" id="1076179"/>
    <lineage>
        <taxon>unclassified sequences</taxon>
        <taxon>metagenomes</taxon>
        <taxon>ecological metagenomes</taxon>
    </lineage>
</organism>
<dbReference type="AlphaFoldDB" id="A0A645D8T4"/>
<dbReference type="EMBL" id="VSSQ01033875">
    <property type="protein sequence ID" value="MPM85617.1"/>
    <property type="molecule type" value="Genomic_DNA"/>
</dbReference>